<dbReference type="EMBL" id="JABEZY010000010">
    <property type="protein sequence ID" value="MBA0747889.1"/>
    <property type="molecule type" value="Genomic_DNA"/>
</dbReference>
<proteinExistence type="predicted"/>
<dbReference type="Proteomes" id="UP000593579">
    <property type="component" value="Unassembled WGS sequence"/>
</dbReference>
<accession>A0A7J9CHD7</accession>
<organism evidence="1 2">
    <name type="scientific">Gossypium gossypioides</name>
    <name type="common">Mexican cotton</name>
    <name type="synonym">Selera gossypioides</name>
    <dbReference type="NCBI Taxonomy" id="34282"/>
    <lineage>
        <taxon>Eukaryota</taxon>
        <taxon>Viridiplantae</taxon>
        <taxon>Streptophyta</taxon>
        <taxon>Embryophyta</taxon>
        <taxon>Tracheophyta</taxon>
        <taxon>Spermatophyta</taxon>
        <taxon>Magnoliopsida</taxon>
        <taxon>eudicotyledons</taxon>
        <taxon>Gunneridae</taxon>
        <taxon>Pentapetalae</taxon>
        <taxon>rosids</taxon>
        <taxon>malvids</taxon>
        <taxon>Malvales</taxon>
        <taxon>Malvaceae</taxon>
        <taxon>Malvoideae</taxon>
        <taxon>Gossypium</taxon>
    </lineage>
</organism>
<gene>
    <name evidence="1" type="ORF">Gogos_004765</name>
</gene>
<dbReference type="AlphaFoldDB" id="A0A7J9CHD7"/>
<evidence type="ECO:0000313" key="1">
    <source>
        <dbReference type="EMBL" id="MBA0747889.1"/>
    </source>
</evidence>
<keyword evidence="2" id="KW-1185">Reference proteome</keyword>
<reference evidence="1 2" key="1">
    <citation type="journal article" date="2019" name="Genome Biol. Evol.">
        <title>Insights into the evolution of the New World diploid cottons (Gossypium, subgenus Houzingenia) based on genome sequencing.</title>
        <authorList>
            <person name="Grover C.E."/>
            <person name="Arick M.A. 2nd"/>
            <person name="Thrash A."/>
            <person name="Conover J.L."/>
            <person name="Sanders W.S."/>
            <person name="Peterson D.G."/>
            <person name="Frelichowski J.E."/>
            <person name="Scheffler J.A."/>
            <person name="Scheffler B.E."/>
            <person name="Wendel J.F."/>
        </authorList>
    </citation>
    <scope>NUCLEOTIDE SEQUENCE [LARGE SCALE GENOMIC DNA]</scope>
    <source>
        <strain evidence="1">5</strain>
        <tissue evidence="1">Leaf</tissue>
    </source>
</reference>
<protein>
    <submittedName>
        <fullName evidence="1">Uncharacterized protein</fullName>
    </submittedName>
</protein>
<comment type="caution">
    <text evidence="1">The sequence shown here is derived from an EMBL/GenBank/DDBJ whole genome shotgun (WGS) entry which is preliminary data.</text>
</comment>
<evidence type="ECO:0000313" key="2">
    <source>
        <dbReference type="Proteomes" id="UP000593579"/>
    </source>
</evidence>
<name>A0A7J9CHD7_GOSGO</name>
<sequence>MDFLLNASSTTLASPTLRHSV</sequence>